<keyword evidence="1" id="KW-0805">Transcription regulation</keyword>
<evidence type="ECO:0000313" key="6">
    <source>
        <dbReference type="EMBL" id="OJF72308.1"/>
    </source>
</evidence>
<dbReference type="InterPro" id="IPR036388">
    <property type="entry name" value="WH-like_DNA-bd_sf"/>
</dbReference>
<dbReference type="InterPro" id="IPR036390">
    <property type="entry name" value="WH_DNA-bd_sf"/>
</dbReference>
<protein>
    <recommendedName>
        <fullName evidence="8">ArsR family transcriptional regulator</fullName>
    </recommendedName>
</protein>
<evidence type="ECO:0008006" key="8">
    <source>
        <dbReference type="Google" id="ProtNLM"/>
    </source>
</evidence>
<dbReference type="SMART" id="SM00450">
    <property type="entry name" value="RHOD"/>
    <property type="match status" value="1"/>
</dbReference>
<dbReference type="Pfam" id="PF01022">
    <property type="entry name" value="HTH_5"/>
    <property type="match status" value="1"/>
</dbReference>
<accession>A0A1L8MNI4</accession>
<dbReference type="InterPro" id="IPR011991">
    <property type="entry name" value="ArsR-like_HTH"/>
</dbReference>
<organism evidence="6 7">
    <name type="scientific">Streptococcus bovimastitidis</name>
    <dbReference type="NCBI Taxonomy" id="1856638"/>
    <lineage>
        <taxon>Bacteria</taxon>
        <taxon>Bacillati</taxon>
        <taxon>Bacillota</taxon>
        <taxon>Bacilli</taxon>
        <taxon>Lactobacillales</taxon>
        <taxon>Streptococcaceae</taxon>
        <taxon>Streptococcus</taxon>
    </lineage>
</organism>
<dbReference type="CDD" id="cd00158">
    <property type="entry name" value="RHOD"/>
    <property type="match status" value="1"/>
</dbReference>
<dbReference type="GO" id="GO:0003700">
    <property type="term" value="F:DNA-binding transcription factor activity"/>
    <property type="evidence" value="ECO:0007669"/>
    <property type="project" value="InterPro"/>
</dbReference>
<name>A0A1L8MNI4_9STRE</name>
<dbReference type="PANTHER" id="PTHR33154:SF33">
    <property type="entry name" value="TRANSCRIPTIONAL REPRESSOR SDPR"/>
    <property type="match status" value="1"/>
</dbReference>
<feature type="domain" description="HTH arsR-type" evidence="5">
    <location>
        <begin position="7"/>
        <end position="101"/>
    </location>
</feature>
<dbReference type="Pfam" id="PF00581">
    <property type="entry name" value="Rhodanese"/>
    <property type="match status" value="1"/>
</dbReference>
<dbReference type="Gene3D" id="1.10.10.10">
    <property type="entry name" value="Winged helix-like DNA-binding domain superfamily/Winged helix DNA-binding domain"/>
    <property type="match status" value="1"/>
</dbReference>
<dbReference type="STRING" id="1856638.A9Q68_01820"/>
<evidence type="ECO:0000256" key="3">
    <source>
        <dbReference type="ARBA" id="ARBA00023163"/>
    </source>
</evidence>
<keyword evidence="3" id="KW-0804">Transcription</keyword>
<dbReference type="AlphaFoldDB" id="A0A1L8MNI4"/>
<dbReference type="EMBL" id="LZDD01000001">
    <property type="protein sequence ID" value="OJF72308.1"/>
    <property type="molecule type" value="Genomic_DNA"/>
</dbReference>
<dbReference type="Proteomes" id="UP000182015">
    <property type="component" value="Unassembled WGS sequence"/>
</dbReference>
<dbReference type="InterPro" id="IPR036873">
    <property type="entry name" value="Rhodanese-like_dom_sf"/>
</dbReference>
<evidence type="ECO:0000259" key="4">
    <source>
        <dbReference type="PROSITE" id="PS50206"/>
    </source>
</evidence>
<dbReference type="SMART" id="SM00418">
    <property type="entry name" value="HTH_ARSR"/>
    <property type="match status" value="1"/>
</dbReference>
<keyword evidence="2" id="KW-0238">DNA-binding</keyword>
<dbReference type="NCBIfam" id="NF033788">
    <property type="entry name" value="HTH_metalloreg"/>
    <property type="match status" value="1"/>
</dbReference>
<evidence type="ECO:0000256" key="2">
    <source>
        <dbReference type="ARBA" id="ARBA00023125"/>
    </source>
</evidence>
<dbReference type="CDD" id="cd00090">
    <property type="entry name" value="HTH_ARSR"/>
    <property type="match status" value="1"/>
</dbReference>
<dbReference type="PRINTS" id="PR00778">
    <property type="entry name" value="HTHARSR"/>
</dbReference>
<evidence type="ECO:0000313" key="7">
    <source>
        <dbReference type="Proteomes" id="UP000182015"/>
    </source>
</evidence>
<comment type="caution">
    <text evidence="6">The sequence shown here is derived from an EMBL/GenBank/DDBJ whole genome shotgun (WGS) entry which is preliminary data.</text>
</comment>
<dbReference type="PANTHER" id="PTHR33154">
    <property type="entry name" value="TRANSCRIPTIONAL REGULATOR, ARSR FAMILY"/>
    <property type="match status" value="1"/>
</dbReference>
<dbReference type="PROSITE" id="PS50206">
    <property type="entry name" value="RHODANESE_3"/>
    <property type="match status" value="1"/>
</dbReference>
<dbReference type="InterPro" id="IPR051081">
    <property type="entry name" value="HTH_MetalResp_TranReg"/>
</dbReference>
<sequence length="215" mass="25380">MNQDRQYMDQVFSEYVRIGKALSSEKRIELLHRLTHGEKTVEQLAKISNMTIANTSRHLQVLKEANLVENHKDGKYIYYRISTNRIESLLNEIHLISEEQSPKLRYIEDQFDQSDPFIKVLSAEKAMDLEEKQDVQLVDLRVSKEFELEHIENALNIPYHKLENSIDLLQKNQPIILYCRGRFCPYANQASAYLNKLGFDAYSVNITHFEWHRHN</sequence>
<dbReference type="GO" id="GO:0003677">
    <property type="term" value="F:DNA binding"/>
    <property type="evidence" value="ECO:0007669"/>
    <property type="project" value="UniProtKB-KW"/>
</dbReference>
<dbReference type="InterPro" id="IPR001763">
    <property type="entry name" value="Rhodanese-like_dom"/>
</dbReference>
<dbReference type="PROSITE" id="PS50987">
    <property type="entry name" value="HTH_ARSR_2"/>
    <property type="match status" value="1"/>
</dbReference>
<proteinExistence type="predicted"/>
<dbReference type="Gene3D" id="3.40.250.10">
    <property type="entry name" value="Rhodanese-like domain"/>
    <property type="match status" value="1"/>
</dbReference>
<reference evidence="7" key="1">
    <citation type="submission" date="2016-06" db="EMBL/GenBank/DDBJ databases">
        <authorList>
            <person name="de Vries S.P.W."/>
            <person name="Hadjirin N.F."/>
            <person name="Lay E.M."/>
            <person name="Zadoks R.N."/>
            <person name="Peacock S.J."/>
            <person name="Parkhill J."/>
            <person name="Grant A.J."/>
            <person name="Mcdougall S."/>
            <person name="Holmes M.A."/>
        </authorList>
    </citation>
    <scope>NUCLEOTIDE SEQUENCE [LARGE SCALE GENOMIC DNA]</scope>
    <source>
        <strain evidence="7">NZ1587</strain>
    </source>
</reference>
<dbReference type="InterPro" id="IPR001845">
    <property type="entry name" value="HTH_ArsR_DNA-bd_dom"/>
</dbReference>
<evidence type="ECO:0000256" key="1">
    <source>
        <dbReference type="ARBA" id="ARBA00023015"/>
    </source>
</evidence>
<dbReference type="SUPFAM" id="SSF52821">
    <property type="entry name" value="Rhodanese/Cell cycle control phosphatase"/>
    <property type="match status" value="1"/>
</dbReference>
<dbReference type="SUPFAM" id="SSF46785">
    <property type="entry name" value="Winged helix' DNA-binding domain"/>
    <property type="match status" value="1"/>
</dbReference>
<evidence type="ECO:0000259" key="5">
    <source>
        <dbReference type="PROSITE" id="PS50987"/>
    </source>
</evidence>
<keyword evidence="7" id="KW-1185">Reference proteome</keyword>
<feature type="domain" description="Rhodanese" evidence="4">
    <location>
        <begin position="131"/>
        <end position="207"/>
    </location>
</feature>
<gene>
    <name evidence="6" type="ORF">A9Q68_01820</name>
</gene>